<evidence type="ECO:0000259" key="3">
    <source>
        <dbReference type="Pfam" id="PF00892"/>
    </source>
</evidence>
<feature type="domain" description="EamA" evidence="3">
    <location>
        <begin position="171"/>
        <end position="305"/>
    </location>
</feature>
<dbReference type="Pfam" id="PF00892">
    <property type="entry name" value="EamA"/>
    <property type="match status" value="2"/>
</dbReference>
<gene>
    <name evidence="4" type="ORF">EDD38_4244</name>
</gene>
<feature type="transmembrane region" description="Helical" evidence="2">
    <location>
        <begin position="260"/>
        <end position="282"/>
    </location>
</feature>
<name>A0A3N4S5M8_9ACTN</name>
<keyword evidence="2" id="KW-0812">Transmembrane</keyword>
<sequence length="307" mass="30601">MLRRHRQIHRLYCEVHHAVRFLLRRPVSAAFALLASLLWGVADYGGGAITRRLPALTVVVLSQTAAAAVLAVAVTATGGWGGAGPALWYAVLAGAIGPFALLAFYRALALGPMGVVSPLATVGVLVPIGVGLFLGERPGAVQGLGIAVAVAGVALAGGPQRGGPAVGRRVLVLTLGAAFAFGAVLALVAHAGAGGALLLTLCVQRLTNAVVGAGMLAAQARRQSLELRAGLRELPALTAVGVADVAANGLYAAASSPGSVAVAAVLASLYPVVTALMARGLLKERLLRVQVLGAGLAVAGTLILATG</sequence>
<organism evidence="4 5">
    <name type="scientific">Kitasatospora cineracea</name>
    <dbReference type="NCBI Taxonomy" id="88074"/>
    <lineage>
        <taxon>Bacteria</taxon>
        <taxon>Bacillati</taxon>
        <taxon>Actinomycetota</taxon>
        <taxon>Actinomycetes</taxon>
        <taxon>Kitasatosporales</taxon>
        <taxon>Streptomycetaceae</taxon>
        <taxon>Kitasatospora</taxon>
    </lineage>
</organism>
<dbReference type="PANTHER" id="PTHR22911:SF79">
    <property type="entry name" value="MOBA-LIKE NTP TRANSFERASE DOMAIN-CONTAINING PROTEIN"/>
    <property type="match status" value="1"/>
</dbReference>
<evidence type="ECO:0000313" key="5">
    <source>
        <dbReference type="Proteomes" id="UP000266906"/>
    </source>
</evidence>
<keyword evidence="2" id="KW-1133">Transmembrane helix</keyword>
<reference evidence="4 5" key="1">
    <citation type="submission" date="2018-11" db="EMBL/GenBank/DDBJ databases">
        <title>Sequencing the genomes of 1000 actinobacteria strains.</title>
        <authorList>
            <person name="Klenk H.-P."/>
        </authorList>
    </citation>
    <scope>NUCLEOTIDE SEQUENCE [LARGE SCALE GENOMIC DNA]</scope>
    <source>
        <strain evidence="4 5">DSM 44781</strain>
    </source>
</reference>
<dbReference type="AlphaFoldDB" id="A0A3N4S5M8"/>
<evidence type="ECO:0000256" key="1">
    <source>
        <dbReference type="ARBA" id="ARBA00007362"/>
    </source>
</evidence>
<comment type="similarity">
    <text evidence="1">Belongs to the EamA transporter family.</text>
</comment>
<keyword evidence="5" id="KW-1185">Reference proteome</keyword>
<feature type="transmembrane region" description="Helical" evidence="2">
    <location>
        <begin position="170"/>
        <end position="190"/>
    </location>
</feature>
<dbReference type="SUPFAM" id="SSF103481">
    <property type="entry name" value="Multidrug resistance efflux transporter EmrE"/>
    <property type="match status" value="2"/>
</dbReference>
<keyword evidence="2" id="KW-0472">Membrane</keyword>
<accession>A0A3N4S5M8</accession>
<feature type="transmembrane region" description="Helical" evidence="2">
    <location>
        <begin position="53"/>
        <end position="74"/>
    </location>
</feature>
<feature type="domain" description="EamA" evidence="3">
    <location>
        <begin position="30"/>
        <end position="156"/>
    </location>
</feature>
<feature type="transmembrane region" description="Helical" evidence="2">
    <location>
        <begin position="86"/>
        <end position="108"/>
    </location>
</feature>
<dbReference type="InterPro" id="IPR037185">
    <property type="entry name" value="EmrE-like"/>
</dbReference>
<protein>
    <submittedName>
        <fullName evidence="4">Membrane protein</fullName>
    </submittedName>
</protein>
<dbReference type="PANTHER" id="PTHR22911">
    <property type="entry name" value="ACYL-MALONYL CONDENSING ENZYME-RELATED"/>
    <property type="match status" value="1"/>
</dbReference>
<evidence type="ECO:0000313" key="4">
    <source>
        <dbReference type="EMBL" id="RPE35877.1"/>
    </source>
</evidence>
<comment type="caution">
    <text evidence="4">The sequence shown here is derived from an EMBL/GenBank/DDBJ whole genome shotgun (WGS) entry which is preliminary data.</text>
</comment>
<dbReference type="GO" id="GO:0016020">
    <property type="term" value="C:membrane"/>
    <property type="evidence" value="ECO:0007669"/>
    <property type="project" value="InterPro"/>
</dbReference>
<proteinExistence type="inferred from homology"/>
<dbReference type="EMBL" id="RKQG01000001">
    <property type="protein sequence ID" value="RPE35877.1"/>
    <property type="molecule type" value="Genomic_DNA"/>
</dbReference>
<feature type="transmembrane region" description="Helical" evidence="2">
    <location>
        <begin position="115"/>
        <end position="134"/>
    </location>
</feature>
<dbReference type="InterPro" id="IPR000620">
    <property type="entry name" value="EamA_dom"/>
</dbReference>
<evidence type="ECO:0000256" key="2">
    <source>
        <dbReference type="SAM" id="Phobius"/>
    </source>
</evidence>
<feature type="transmembrane region" description="Helical" evidence="2">
    <location>
        <begin position="289"/>
        <end position="306"/>
    </location>
</feature>
<dbReference type="Proteomes" id="UP000266906">
    <property type="component" value="Unassembled WGS sequence"/>
</dbReference>
<feature type="transmembrane region" description="Helical" evidence="2">
    <location>
        <begin position="140"/>
        <end position="158"/>
    </location>
</feature>